<keyword evidence="7" id="KW-1185">Reference proteome</keyword>
<dbReference type="GO" id="GO:0031397">
    <property type="term" value="P:negative regulation of protein ubiquitination"/>
    <property type="evidence" value="ECO:0007669"/>
    <property type="project" value="TreeGrafter"/>
</dbReference>
<dbReference type="GeneTree" id="ENSGT00940000158888"/>
<evidence type="ECO:0000313" key="7">
    <source>
        <dbReference type="Proteomes" id="UP000694388"/>
    </source>
</evidence>
<dbReference type="Proteomes" id="UP000694388">
    <property type="component" value="Unplaced"/>
</dbReference>
<keyword evidence="1" id="KW-0677">Repeat</keyword>
<reference evidence="6" key="1">
    <citation type="submission" date="2025-08" db="UniProtKB">
        <authorList>
            <consortium name="Ensembl"/>
        </authorList>
    </citation>
    <scope>IDENTIFICATION</scope>
</reference>
<evidence type="ECO:0000256" key="1">
    <source>
        <dbReference type="ARBA" id="ARBA00022737"/>
    </source>
</evidence>
<dbReference type="InterPro" id="IPR039773">
    <property type="entry name" value="BAG_chaperone_regulator"/>
</dbReference>
<evidence type="ECO:0000313" key="6">
    <source>
        <dbReference type="Ensembl" id="ENSEBUP00000021179.1"/>
    </source>
</evidence>
<dbReference type="Ensembl" id="ENSEBUT00000021755.1">
    <property type="protein sequence ID" value="ENSEBUP00000021179.1"/>
    <property type="gene ID" value="ENSEBUG00000013089.1"/>
</dbReference>
<dbReference type="SMART" id="SM00264">
    <property type="entry name" value="BAG"/>
    <property type="match status" value="3"/>
</dbReference>
<dbReference type="PANTHER" id="PTHR12329">
    <property type="entry name" value="BCL2-ASSOCIATED ATHANOGENE"/>
    <property type="match status" value="1"/>
</dbReference>
<sequence length="410" mass="46095">MEGNEETKESKAVRDIHNILEEIHISIGDKHSLEKEELIEDLQEAMLKLLKIKTGGSEIVRSARRNAVARLYMAVDLLEHWPECRPLEECTMENCQVIDHIDQISAEVEPMKQELLLSLASDCPEVSHYTRLAKALNAVQLRLDAVEACGRETIRAYRRASVQRVSLLLRFLDHAGEMGIGFVPSVEENVGGVGNLLDTAPLADVRETLRDANLLKAEMLGLCHSTNISETPTETAIQEEEHETLEFAMEDEGKRHQTLSGLQRQLLALQGRLDAVQTGRNPYVRQERRRAVLEVQALLSHGDLLHALEEWKIKTGSENEDVQPAHPAEVIVWKVLQQLCGLQRQVLSFSGRHGDKDYLFLEELLTTQLLALDAVETHGDRSARDVRRSAVTTAQGMLSYLDLKSDDIDD</sequence>
<proteinExistence type="predicted"/>
<dbReference type="InterPro" id="IPR003103">
    <property type="entry name" value="BAG_domain"/>
</dbReference>
<dbReference type="PANTHER" id="PTHR12329:SF2">
    <property type="entry name" value="BAG FAMILY MOLECULAR CHAPERONE REGULATOR 5"/>
    <property type="match status" value="1"/>
</dbReference>
<feature type="domain" description="BAG" evidence="5">
    <location>
        <begin position="97"/>
        <end position="176"/>
    </location>
</feature>
<dbReference type="GO" id="GO:0005634">
    <property type="term" value="C:nucleus"/>
    <property type="evidence" value="ECO:0007669"/>
    <property type="project" value="TreeGrafter"/>
</dbReference>
<dbReference type="Gene3D" id="1.20.58.120">
    <property type="entry name" value="BAG domain"/>
    <property type="match status" value="4"/>
</dbReference>
<dbReference type="GO" id="GO:0000774">
    <property type="term" value="F:adenyl-nucleotide exchange factor activity"/>
    <property type="evidence" value="ECO:0007669"/>
    <property type="project" value="TreeGrafter"/>
</dbReference>
<dbReference type="GO" id="GO:0050821">
    <property type="term" value="P:protein stabilization"/>
    <property type="evidence" value="ECO:0007669"/>
    <property type="project" value="TreeGrafter"/>
</dbReference>
<accession>A0A8C4QXU0</accession>
<dbReference type="SUPFAM" id="SSF63491">
    <property type="entry name" value="BAG domain"/>
    <property type="match status" value="3"/>
</dbReference>
<dbReference type="OMA" id="HTNIREY"/>
<dbReference type="GO" id="GO:0005829">
    <property type="term" value="C:cytosol"/>
    <property type="evidence" value="ECO:0007669"/>
    <property type="project" value="TreeGrafter"/>
</dbReference>
<name>A0A8C4QXU0_EPTBU</name>
<dbReference type="Pfam" id="PF02179">
    <property type="entry name" value="BAG"/>
    <property type="match status" value="3"/>
</dbReference>
<feature type="domain" description="BAG" evidence="5">
    <location>
        <begin position="332"/>
        <end position="405"/>
    </location>
</feature>
<evidence type="ECO:0000256" key="3">
    <source>
        <dbReference type="ARBA" id="ARBA00041186"/>
    </source>
</evidence>
<reference evidence="6" key="2">
    <citation type="submission" date="2025-09" db="UniProtKB">
        <authorList>
            <consortium name="Ensembl"/>
        </authorList>
    </citation>
    <scope>IDENTIFICATION</scope>
</reference>
<organism evidence="6 7">
    <name type="scientific">Eptatretus burgeri</name>
    <name type="common">Inshore hagfish</name>
    <dbReference type="NCBI Taxonomy" id="7764"/>
    <lineage>
        <taxon>Eukaryota</taxon>
        <taxon>Metazoa</taxon>
        <taxon>Chordata</taxon>
        <taxon>Craniata</taxon>
        <taxon>Vertebrata</taxon>
        <taxon>Cyclostomata</taxon>
        <taxon>Myxini</taxon>
        <taxon>Myxiniformes</taxon>
        <taxon>Myxinidae</taxon>
        <taxon>Eptatretinae</taxon>
        <taxon>Eptatretus</taxon>
    </lineage>
</organism>
<dbReference type="InterPro" id="IPR036533">
    <property type="entry name" value="BAG_dom_sf"/>
</dbReference>
<protein>
    <recommendedName>
        <fullName evidence="3">BAG family molecular chaperone regulator 5</fullName>
    </recommendedName>
    <alternativeName>
        <fullName evidence="4">Bcl-2-associated athanogene 5</fullName>
    </alternativeName>
</protein>
<evidence type="ECO:0000259" key="5">
    <source>
        <dbReference type="PROSITE" id="PS51035"/>
    </source>
</evidence>
<evidence type="ECO:0000256" key="4">
    <source>
        <dbReference type="ARBA" id="ARBA00042866"/>
    </source>
</evidence>
<dbReference type="GO" id="GO:0051087">
    <property type="term" value="F:protein-folding chaperone binding"/>
    <property type="evidence" value="ECO:0007669"/>
    <property type="project" value="InterPro"/>
</dbReference>
<keyword evidence="2" id="KW-0143">Chaperone</keyword>
<dbReference type="AlphaFoldDB" id="A0A8C4QXU0"/>
<evidence type="ECO:0000256" key="2">
    <source>
        <dbReference type="ARBA" id="ARBA00023186"/>
    </source>
</evidence>
<dbReference type="GO" id="GO:0016020">
    <property type="term" value="C:membrane"/>
    <property type="evidence" value="ECO:0007669"/>
    <property type="project" value="TreeGrafter"/>
</dbReference>
<dbReference type="GO" id="GO:0090083">
    <property type="term" value="P:regulation of inclusion body assembly"/>
    <property type="evidence" value="ECO:0007669"/>
    <property type="project" value="TreeGrafter"/>
</dbReference>
<dbReference type="PROSITE" id="PS51035">
    <property type="entry name" value="BAG"/>
    <property type="match status" value="3"/>
</dbReference>
<feature type="domain" description="BAG" evidence="5">
    <location>
        <begin position="262"/>
        <end position="306"/>
    </location>
</feature>